<dbReference type="GO" id="GO:0005737">
    <property type="term" value="C:cytoplasm"/>
    <property type="evidence" value="ECO:0007669"/>
    <property type="project" value="TreeGrafter"/>
</dbReference>
<feature type="signal peptide" evidence="1">
    <location>
        <begin position="1"/>
        <end position="26"/>
    </location>
</feature>
<dbReference type="InterPro" id="IPR029006">
    <property type="entry name" value="ADF-H/Gelsolin-like_dom_sf"/>
</dbReference>
<comment type="caution">
    <text evidence="3">The sequence shown here is derived from an EMBL/GenBank/DDBJ whole genome shotgun (WGS) entry which is preliminary data.</text>
</comment>
<dbReference type="InterPro" id="IPR036180">
    <property type="entry name" value="Gelsolin-like_dom_sf"/>
</dbReference>
<dbReference type="InterPro" id="IPR007123">
    <property type="entry name" value="Gelsolin-like_dom"/>
</dbReference>
<dbReference type="GO" id="GO:0051015">
    <property type="term" value="F:actin filament binding"/>
    <property type="evidence" value="ECO:0007669"/>
    <property type="project" value="InterPro"/>
</dbReference>
<dbReference type="GO" id="GO:0008154">
    <property type="term" value="P:actin polymerization or depolymerization"/>
    <property type="evidence" value="ECO:0007669"/>
    <property type="project" value="TreeGrafter"/>
</dbReference>
<dbReference type="EMBL" id="VNKQ01000015">
    <property type="protein sequence ID" value="KAG0646617.1"/>
    <property type="molecule type" value="Genomic_DNA"/>
</dbReference>
<evidence type="ECO:0000256" key="1">
    <source>
        <dbReference type="SAM" id="SignalP"/>
    </source>
</evidence>
<dbReference type="Gene3D" id="3.40.20.10">
    <property type="entry name" value="Severin"/>
    <property type="match status" value="3"/>
</dbReference>
<sequence>MILLRNITVGLDILLADLCLAALYEAEDLHKGADALIAHRALNSRVKIPSAMKDKPALTNPMSDSFLSSRLTVRQILYGLAIWTVLWTISCSITSAFNHTFSSSTPAFHSPPSTTTPVPDVNMLYKEIERLMAEQKILADEFRLAMREKSAFEGGISEAGLCNETAPAAPSLPSSIINTSTKTVKMPPHDGLTHLKEYDFKDSNGVYFPSPSKLRGRLESYETSFNSGDIAALFEAGCSHHLSHLGTYYDDAKLIPNFQVELIGTSIDHSVKYASAETEPAWNNNLIGSQAGLYIWRIEGFQVISWPSSQAGQFYDGDSYIILHSYEVGEKEGNKRLAHNIFFWLGSKTSQDEAGTAAYKTVELDEYLKGVAVQYREIQAAPSEEFLSLFPRLKILSGGVRSGFHHVDQGREKGEVKTLLRIFKLASGRRDGVVVHEVEPTWQSLDEADVFVLDLGTKIWVWQGGKCSPMEKAKAAQVVNDLTIAKHVDVEVLAQAESRSALVVDLLGGKGVEQRDFHCVRPMGSSESGSGAGRPKRLFRLSDASGQLSFDLVKDGQPIKRADLNGNDVFVLDLGKAIWVWRGVGASTAEKRFWIKVAQMYVNQLQDAYLTPIRSVVEGNENPSFLKALEA</sequence>
<name>A0A9P7AU97_9HELO</name>
<proteinExistence type="predicted"/>
<keyword evidence="1" id="KW-0732">Signal</keyword>
<feature type="domain" description="Gelsolin-like" evidence="2">
    <location>
        <begin position="311"/>
        <end position="387"/>
    </location>
</feature>
<dbReference type="GO" id="GO:0015629">
    <property type="term" value="C:actin cytoskeleton"/>
    <property type="evidence" value="ECO:0007669"/>
    <property type="project" value="TreeGrafter"/>
</dbReference>
<dbReference type="InterPro" id="IPR007122">
    <property type="entry name" value="Villin/Gelsolin"/>
</dbReference>
<gene>
    <name evidence="3" type="ORF">D0Z07_7505</name>
</gene>
<organism evidence="3 4">
    <name type="scientific">Hyphodiscus hymeniophilus</name>
    <dbReference type="NCBI Taxonomy" id="353542"/>
    <lineage>
        <taxon>Eukaryota</taxon>
        <taxon>Fungi</taxon>
        <taxon>Dikarya</taxon>
        <taxon>Ascomycota</taxon>
        <taxon>Pezizomycotina</taxon>
        <taxon>Leotiomycetes</taxon>
        <taxon>Helotiales</taxon>
        <taxon>Hyphodiscaceae</taxon>
        <taxon>Hyphodiscus</taxon>
    </lineage>
</organism>
<feature type="domain" description="Gelsolin-like" evidence="2">
    <location>
        <begin position="433"/>
        <end position="483"/>
    </location>
</feature>
<feature type="chain" id="PRO_5040382294" evidence="1">
    <location>
        <begin position="27"/>
        <end position="631"/>
    </location>
</feature>
<dbReference type="Pfam" id="PF00626">
    <property type="entry name" value="Gelsolin"/>
    <property type="match status" value="3"/>
</dbReference>
<dbReference type="PANTHER" id="PTHR11977:SF130">
    <property type="entry name" value="SEVERIN"/>
    <property type="match status" value="1"/>
</dbReference>
<evidence type="ECO:0000313" key="4">
    <source>
        <dbReference type="Proteomes" id="UP000785200"/>
    </source>
</evidence>
<dbReference type="SUPFAM" id="SSF82754">
    <property type="entry name" value="C-terminal, gelsolin-like domain of Sec23/24"/>
    <property type="match status" value="1"/>
</dbReference>
<reference evidence="3" key="1">
    <citation type="submission" date="2019-07" db="EMBL/GenBank/DDBJ databases">
        <title>Hyphodiscus hymeniophilus genome sequencing and assembly.</title>
        <authorList>
            <person name="Kramer G."/>
            <person name="Nodwell J."/>
        </authorList>
    </citation>
    <scope>NUCLEOTIDE SEQUENCE</scope>
    <source>
        <strain evidence="3">ATCC 34498</strain>
    </source>
</reference>
<feature type="domain" description="Gelsolin-like" evidence="2">
    <location>
        <begin position="558"/>
        <end position="626"/>
    </location>
</feature>
<dbReference type="CDD" id="cd11290">
    <property type="entry name" value="gelsolin_S1_like"/>
    <property type="match status" value="1"/>
</dbReference>
<protein>
    <submittedName>
        <fullName evidence="3">Severin</fullName>
    </submittedName>
</protein>
<dbReference type="Proteomes" id="UP000785200">
    <property type="component" value="Unassembled WGS sequence"/>
</dbReference>
<dbReference type="SUPFAM" id="SSF55753">
    <property type="entry name" value="Actin depolymerizing proteins"/>
    <property type="match status" value="2"/>
</dbReference>
<evidence type="ECO:0000259" key="2">
    <source>
        <dbReference type="Pfam" id="PF00626"/>
    </source>
</evidence>
<dbReference type="SMART" id="SM00262">
    <property type="entry name" value="GEL"/>
    <property type="match status" value="3"/>
</dbReference>
<keyword evidence="4" id="KW-1185">Reference proteome</keyword>
<dbReference type="PRINTS" id="PR00597">
    <property type="entry name" value="GELSOLIN"/>
</dbReference>
<dbReference type="OrthoDB" id="6375767at2759"/>
<dbReference type="PANTHER" id="PTHR11977">
    <property type="entry name" value="VILLIN"/>
    <property type="match status" value="1"/>
</dbReference>
<evidence type="ECO:0000313" key="3">
    <source>
        <dbReference type="EMBL" id="KAG0646617.1"/>
    </source>
</evidence>
<accession>A0A9P7AU97</accession>
<dbReference type="AlphaFoldDB" id="A0A9P7AU97"/>